<evidence type="ECO:0000313" key="1">
    <source>
        <dbReference type="EMBL" id="AET04548.1"/>
    </source>
</evidence>
<dbReference type="EnsemblPlants" id="AET04548">
    <property type="protein sequence ID" value="AET04548"/>
    <property type="gene ID" value="MTR_8g091430"/>
</dbReference>
<organism evidence="1 3">
    <name type="scientific">Medicago truncatula</name>
    <name type="common">Barrel medic</name>
    <name type="synonym">Medicago tribuloides</name>
    <dbReference type="NCBI Taxonomy" id="3880"/>
    <lineage>
        <taxon>Eukaryota</taxon>
        <taxon>Viridiplantae</taxon>
        <taxon>Streptophyta</taxon>
        <taxon>Embryophyta</taxon>
        <taxon>Tracheophyta</taxon>
        <taxon>Spermatophyta</taxon>
        <taxon>Magnoliopsida</taxon>
        <taxon>eudicotyledons</taxon>
        <taxon>Gunneridae</taxon>
        <taxon>Pentapetalae</taxon>
        <taxon>rosids</taxon>
        <taxon>fabids</taxon>
        <taxon>Fabales</taxon>
        <taxon>Fabaceae</taxon>
        <taxon>Papilionoideae</taxon>
        <taxon>50 kb inversion clade</taxon>
        <taxon>NPAAA clade</taxon>
        <taxon>Hologalegina</taxon>
        <taxon>IRL clade</taxon>
        <taxon>Trifolieae</taxon>
        <taxon>Medicago</taxon>
    </lineage>
</organism>
<protein>
    <submittedName>
        <fullName evidence="1 2">Uncharacterized protein</fullName>
    </submittedName>
</protein>
<gene>
    <name evidence="1" type="ordered locus">MTR_8g091430</name>
</gene>
<dbReference type="PaxDb" id="3880-AET04548"/>
<dbReference type="AlphaFoldDB" id="G7LAE9"/>
<sequence>MVREVQHKDFSGGHESWYYFRPSTFNCEVLMRSGTLILNRLQLTAEEFQT</sequence>
<dbReference type="EMBL" id="CM001224">
    <property type="protein sequence ID" value="AET04548.1"/>
    <property type="molecule type" value="Genomic_DNA"/>
</dbReference>
<name>G7LAE9_MEDTR</name>
<accession>G7LAE9</accession>
<reference evidence="2" key="3">
    <citation type="submission" date="2015-04" db="UniProtKB">
        <authorList>
            <consortium name="EnsemblPlants"/>
        </authorList>
    </citation>
    <scope>IDENTIFICATION</scope>
    <source>
        <strain evidence="2">cv. Jemalong A17</strain>
    </source>
</reference>
<dbReference type="HOGENOM" id="CLU_3127408_0_0_1"/>
<evidence type="ECO:0000313" key="2">
    <source>
        <dbReference type="EnsemblPlants" id="AET04548"/>
    </source>
</evidence>
<keyword evidence="3" id="KW-1185">Reference proteome</keyword>
<dbReference type="Proteomes" id="UP000002051">
    <property type="component" value="Chromosome 8"/>
</dbReference>
<evidence type="ECO:0000313" key="3">
    <source>
        <dbReference type="Proteomes" id="UP000002051"/>
    </source>
</evidence>
<reference evidence="1 3" key="2">
    <citation type="journal article" date="2014" name="BMC Genomics">
        <title>An improved genome release (version Mt4.0) for the model legume Medicago truncatula.</title>
        <authorList>
            <person name="Tang H."/>
            <person name="Krishnakumar V."/>
            <person name="Bidwell S."/>
            <person name="Rosen B."/>
            <person name="Chan A."/>
            <person name="Zhou S."/>
            <person name="Gentzbittel L."/>
            <person name="Childs K.L."/>
            <person name="Yandell M."/>
            <person name="Gundlach H."/>
            <person name="Mayer K.F."/>
            <person name="Schwartz D.C."/>
            <person name="Town C.D."/>
        </authorList>
    </citation>
    <scope>GENOME REANNOTATION</scope>
    <source>
        <strain evidence="2 3">cv. Jemalong A17</strain>
    </source>
</reference>
<reference evidence="1 3" key="1">
    <citation type="journal article" date="2011" name="Nature">
        <title>The Medicago genome provides insight into the evolution of rhizobial symbioses.</title>
        <authorList>
            <person name="Young N.D."/>
            <person name="Debelle F."/>
            <person name="Oldroyd G.E."/>
            <person name="Geurts R."/>
            <person name="Cannon S.B."/>
            <person name="Udvardi M.K."/>
            <person name="Benedito V.A."/>
            <person name="Mayer K.F."/>
            <person name="Gouzy J."/>
            <person name="Schoof H."/>
            <person name="Van de Peer Y."/>
            <person name="Proost S."/>
            <person name="Cook D.R."/>
            <person name="Meyers B.C."/>
            <person name="Spannagl M."/>
            <person name="Cheung F."/>
            <person name="De Mita S."/>
            <person name="Krishnakumar V."/>
            <person name="Gundlach H."/>
            <person name="Zhou S."/>
            <person name="Mudge J."/>
            <person name="Bharti A.K."/>
            <person name="Murray J.D."/>
            <person name="Naoumkina M.A."/>
            <person name="Rosen B."/>
            <person name="Silverstein K.A."/>
            <person name="Tang H."/>
            <person name="Rombauts S."/>
            <person name="Zhao P.X."/>
            <person name="Zhou P."/>
            <person name="Barbe V."/>
            <person name="Bardou P."/>
            <person name="Bechner M."/>
            <person name="Bellec A."/>
            <person name="Berger A."/>
            <person name="Berges H."/>
            <person name="Bidwell S."/>
            <person name="Bisseling T."/>
            <person name="Choisne N."/>
            <person name="Couloux A."/>
            <person name="Denny R."/>
            <person name="Deshpande S."/>
            <person name="Dai X."/>
            <person name="Doyle J.J."/>
            <person name="Dudez A.M."/>
            <person name="Farmer A.D."/>
            <person name="Fouteau S."/>
            <person name="Franken C."/>
            <person name="Gibelin C."/>
            <person name="Gish J."/>
            <person name="Goldstein S."/>
            <person name="Gonzalez A.J."/>
            <person name="Green P.J."/>
            <person name="Hallab A."/>
            <person name="Hartog M."/>
            <person name="Hua A."/>
            <person name="Humphray S.J."/>
            <person name="Jeong D.H."/>
            <person name="Jing Y."/>
            <person name="Jocker A."/>
            <person name="Kenton S.M."/>
            <person name="Kim D.J."/>
            <person name="Klee K."/>
            <person name="Lai H."/>
            <person name="Lang C."/>
            <person name="Lin S."/>
            <person name="Macmil S.L."/>
            <person name="Magdelenat G."/>
            <person name="Matthews L."/>
            <person name="McCorrison J."/>
            <person name="Monaghan E.L."/>
            <person name="Mun J.H."/>
            <person name="Najar F.Z."/>
            <person name="Nicholson C."/>
            <person name="Noirot C."/>
            <person name="O'Bleness M."/>
            <person name="Paule C.R."/>
            <person name="Poulain J."/>
            <person name="Prion F."/>
            <person name="Qin B."/>
            <person name="Qu C."/>
            <person name="Retzel E.F."/>
            <person name="Riddle C."/>
            <person name="Sallet E."/>
            <person name="Samain S."/>
            <person name="Samson N."/>
            <person name="Sanders I."/>
            <person name="Saurat O."/>
            <person name="Scarpelli C."/>
            <person name="Schiex T."/>
            <person name="Segurens B."/>
            <person name="Severin A.J."/>
            <person name="Sherrier D.J."/>
            <person name="Shi R."/>
            <person name="Sims S."/>
            <person name="Singer S.R."/>
            <person name="Sinharoy S."/>
            <person name="Sterck L."/>
            <person name="Viollet A."/>
            <person name="Wang B.B."/>
            <person name="Wang K."/>
            <person name="Wang M."/>
            <person name="Wang X."/>
            <person name="Warfsmann J."/>
            <person name="Weissenbach J."/>
            <person name="White D.D."/>
            <person name="White J.D."/>
            <person name="Wiley G.B."/>
            <person name="Wincker P."/>
            <person name="Xing Y."/>
            <person name="Yang L."/>
            <person name="Yao Z."/>
            <person name="Ying F."/>
            <person name="Zhai J."/>
            <person name="Zhou L."/>
            <person name="Zuber A."/>
            <person name="Denarie J."/>
            <person name="Dixon R.A."/>
            <person name="May G.D."/>
            <person name="Schwartz D.C."/>
            <person name="Rogers J."/>
            <person name="Quetier F."/>
            <person name="Town C.D."/>
            <person name="Roe B.A."/>
        </authorList>
    </citation>
    <scope>NUCLEOTIDE SEQUENCE [LARGE SCALE GENOMIC DNA]</scope>
    <source>
        <strain evidence="1">A17</strain>
        <strain evidence="2 3">cv. Jemalong A17</strain>
    </source>
</reference>
<proteinExistence type="predicted"/>